<keyword evidence="3" id="KW-0285">Flavoprotein</keyword>
<evidence type="ECO:0000256" key="4">
    <source>
        <dbReference type="ARBA" id="ARBA00023002"/>
    </source>
</evidence>
<proteinExistence type="inferred from homology"/>
<dbReference type="EMBL" id="JUGD01000003">
    <property type="protein sequence ID" value="RAM66424.1"/>
    <property type="molecule type" value="Genomic_DNA"/>
</dbReference>
<evidence type="ECO:0000256" key="3">
    <source>
        <dbReference type="ARBA" id="ARBA00022630"/>
    </source>
</evidence>
<gene>
    <name evidence="6" type="ORF">RB24_02425</name>
</gene>
<dbReference type="InterPro" id="IPR036188">
    <property type="entry name" value="FAD/NAD-bd_sf"/>
</dbReference>
<comment type="caution">
    <text evidence="6">The sequence shown here is derived from an EMBL/GenBank/DDBJ whole genome shotgun (WGS) entry which is preliminary data.</text>
</comment>
<dbReference type="Pfam" id="PF01266">
    <property type="entry name" value="DAO"/>
    <property type="match status" value="1"/>
</dbReference>
<dbReference type="Gene3D" id="3.50.50.60">
    <property type="entry name" value="FAD/NAD(P)-binding domain"/>
    <property type="match status" value="1"/>
</dbReference>
<dbReference type="PANTHER" id="PTHR13847">
    <property type="entry name" value="SARCOSINE DEHYDROGENASE-RELATED"/>
    <property type="match status" value="1"/>
</dbReference>
<dbReference type="SUPFAM" id="SSF51905">
    <property type="entry name" value="FAD/NAD(P)-binding domain"/>
    <property type="match status" value="1"/>
</dbReference>
<evidence type="ECO:0000313" key="7">
    <source>
        <dbReference type="Proteomes" id="UP000248631"/>
    </source>
</evidence>
<evidence type="ECO:0000256" key="2">
    <source>
        <dbReference type="ARBA" id="ARBA00009410"/>
    </source>
</evidence>
<reference evidence="6 7" key="1">
    <citation type="submission" date="2014-12" db="EMBL/GenBank/DDBJ databases">
        <title>Complete genome sequence of Herbaspirillum rubrisubalbicans Os38.</title>
        <authorList>
            <person name="Chen M."/>
            <person name="An Q."/>
        </authorList>
    </citation>
    <scope>NUCLEOTIDE SEQUENCE [LARGE SCALE GENOMIC DNA]</scope>
    <source>
        <strain evidence="6 7">Os38</strain>
    </source>
</reference>
<dbReference type="InterPro" id="IPR006076">
    <property type="entry name" value="FAD-dep_OxRdtase"/>
</dbReference>
<dbReference type="Gene3D" id="3.30.9.10">
    <property type="entry name" value="D-Amino Acid Oxidase, subunit A, domain 2"/>
    <property type="match status" value="1"/>
</dbReference>
<comment type="similarity">
    <text evidence="2">Belongs to the DadA oxidoreductase family.</text>
</comment>
<protein>
    <submittedName>
        <fullName evidence="6">FAD-dependent oxidoreductase</fullName>
    </submittedName>
</protein>
<keyword evidence="4" id="KW-0560">Oxidoreductase</keyword>
<dbReference type="Proteomes" id="UP000248631">
    <property type="component" value="Unassembled WGS sequence"/>
</dbReference>
<dbReference type="NCBIfam" id="TIGR03364">
    <property type="entry name" value="HpnW_proposed"/>
    <property type="match status" value="1"/>
</dbReference>
<sequence>MTLSPTEHDPQHFDLAVVGSGILGLAHAYAAVKRGLKVAVFERTGTPLGASVRNFGMGLVTGQPPGIMLDLARESRAIWLHLAARAHFSAREAGTLLFARSQAEHDVLVEFMTVRARQYDYRASLLEGDKLDALYNGRFSHHRSALHGTEDLQLYSREAMPALVAYLHSQGVHFRFNTLVHGTADGRLSTTAGEFHAERVVVCSGHDYLTLFADRLQPMNLKQCRLQMLRIKTEEAVPLTHAVLTGLSCTHYGAFSDLPTARAVHAEIEAKTPLLNKHGIHLLVSPTPYQELIVGDSHHYGSDSPPFNSEEVDQLLLGLVEHTLDTRVQVIERWQGVYGSKGPGSFSALAIDDHTSVVLMHTGIGMSVGLGLGERVVKALLEGDSLPTPSTQPAPATALA</sequence>
<dbReference type="PANTHER" id="PTHR13847:SF286">
    <property type="entry name" value="D-AMINO ACID DEHYDROGENASE"/>
    <property type="match status" value="1"/>
</dbReference>
<name>A0ABX9C6U5_9BURK</name>
<dbReference type="RefSeq" id="WP_112067671.1">
    <property type="nucleotide sequence ID" value="NZ_JUGD01000003.1"/>
</dbReference>
<evidence type="ECO:0000256" key="1">
    <source>
        <dbReference type="ARBA" id="ARBA00001974"/>
    </source>
</evidence>
<dbReference type="InterPro" id="IPR017741">
    <property type="entry name" value="FAD-dependent_OxRdtase_HpnW"/>
</dbReference>
<evidence type="ECO:0000259" key="5">
    <source>
        <dbReference type="Pfam" id="PF01266"/>
    </source>
</evidence>
<organism evidence="6 7">
    <name type="scientific">Herbaspirillum rubrisubalbicans</name>
    <dbReference type="NCBI Taxonomy" id="80842"/>
    <lineage>
        <taxon>Bacteria</taxon>
        <taxon>Pseudomonadati</taxon>
        <taxon>Pseudomonadota</taxon>
        <taxon>Betaproteobacteria</taxon>
        <taxon>Burkholderiales</taxon>
        <taxon>Oxalobacteraceae</taxon>
        <taxon>Herbaspirillum</taxon>
    </lineage>
</organism>
<feature type="domain" description="FAD dependent oxidoreductase" evidence="5">
    <location>
        <begin position="14"/>
        <end position="377"/>
    </location>
</feature>
<accession>A0ABX9C6U5</accession>
<evidence type="ECO:0000313" key="6">
    <source>
        <dbReference type="EMBL" id="RAM66424.1"/>
    </source>
</evidence>
<keyword evidence="7" id="KW-1185">Reference proteome</keyword>
<comment type="cofactor">
    <cofactor evidence="1">
        <name>FAD</name>
        <dbReference type="ChEBI" id="CHEBI:57692"/>
    </cofactor>
</comment>